<name>A0A9D3MV35_ANGAN</name>
<dbReference type="GO" id="GO:0008270">
    <property type="term" value="F:zinc ion binding"/>
    <property type="evidence" value="ECO:0007669"/>
    <property type="project" value="UniProtKB-KW"/>
</dbReference>
<dbReference type="GO" id="GO:1990837">
    <property type="term" value="F:sequence-specific double-stranded DNA binding"/>
    <property type="evidence" value="ECO:0007669"/>
    <property type="project" value="TreeGrafter"/>
</dbReference>
<dbReference type="GO" id="GO:0006357">
    <property type="term" value="P:regulation of transcription by RNA polymerase II"/>
    <property type="evidence" value="ECO:0007669"/>
    <property type="project" value="TreeGrafter"/>
</dbReference>
<dbReference type="PROSITE" id="PS50808">
    <property type="entry name" value="ZF_BED"/>
    <property type="match status" value="3"/>
</dbReference>
<dbReference type="AlphaFoldDB" id="A0A9D3MV35"/>
<dbReference type="InterPro" id="IPR003656">
    <property type="entry name" value="Znf_BED"/>
</dbReference>
<dbReference type="Pfam" id="PF02892">
    <property type="entry name" value="zf-BED"/>
    <property type="match status" value="3"/>
</dbReference>
<dbReference type="SUPFAM" id="SSF57667">
    <property type="entry name" value="beta-beta-alpha zinc fingers"/>
    <property type="match status" value="3"/>
</dbReference>
<feature type="domain" description="BED-type" evidence="5">
    <location>
        <begin position="243"/>
        <end position="287"/>
    </location>
</feature>
<evidence type="ECO:0000256" key="1">
    <source>
        <dbReference type="ARBA" id="ARBA00022723"/>
    </source>
</evidence>
<evidence type="ECO:0000313" key="6">
    <source>
        <dbReference type="EMBL" id="KAG5855377.1"/>
    </source>
</evidence>
<accession>A0A9D3MV35</accession>
<dbReference type="GO" id="GO:0005634">
    <property type="term" value="C:nucleus"/>
    <property type="evidence" value="ECO:0007669"/>
    <property type="project" value="TreeGrafter"/>
</dbReference>
<proteinExistence type="predicted"/>
<dbReference type="SMART" id="SM00614">
    <property type="entry name" value="ZnF_BED"/>
    <property type="match status" value="3"/>
</dbReference>
<evidence type="ECO:0000256" key="4">
    <source>
        <dbReference type="PROSITE-ProRule" id="PRU00027"/>
    </source>
</evidence>
<protein>
    <recommendedName>
        <fullName evidence="5">BED-type domain-containing protein</fullName>
    </recommendedName>
</protein>
<dbReference type="PANTHER" id="PTHR34396:SF25">
    <property type="entry name" value="BOUNDARY ELEMENT ASSOCIATED FACTOR"/>
    <property type="match status" value="1"/>
</dbReference>
<sequence>MVRLAGKMSNCVTFQTKLSSIVDVLVQAAVAVIGNLVGDDSVLTLRLKVAQGEMNSEVLKKKLQTQNELITTRFASIMGILGKEAIEKIFKLVDETKAELMECEIVTVEEASLENSVKSEDECSQDVSMEKGEPSIVVNEEDCQLDRVILKGKDMSEGKGGRSWVWGHFTLLSSNKVQCGLCNNLLSYYKNTSGMLRHIRTRHPAVHQWDTPSIVVAATQTDPEGLMGQAEMDADMEIPEGRIGRSWVWDYFTLLNPNKVQCGLCQNMLSYNKNTSGMLRHIRTRHPAAILIGAAAAQTEPEAFLGQAELEVELDSSEGRGGRSWVWDHFTLFGPNKVRCSFCNNMLSYNKNTSGMLRHLRSRHPSVHQGANAIFGARTKPVRRRGGQCGTFSDEGGET</sequence>
<evidence type="ECO:0000259" key="5">
    <source>
        <dbReference type="PROSITE" id="PS50808"/>
    </source>
</evidence>
<dbReference type="InterPro" id="IPR036236">
    <property type="entry name" value="Znf_C2H2_sf"/>
</dbReference>
<dbReference type="PANTHER" id="PTHR34396">
    <property type="entry name" value="OS03G0264950 PROTEIN-RELATED"/>
    <property type="match status" value="1"/>
</dbReference>
<dbReference type="Proteomes" id="UP001044222">
    <property type="component" value="Unassembled WGS sequence"/>
</dbReference>
<organism evidence="6 7">
    <name type="scientific">Anguilla anguilla</name>
    <name type="common">European freshwater eel</name>
    <name type="synonym">Muraena anguilla</name>
    <dbReference type="NCBI Taxonomy" id="7936"/>
    <lineage>
        <taxon>Eukaryota</taxon>
        <taxon>Metazoa</taxon>
        <taxon>Chordata</taxon>
        <taxon>Craniata</taxon>
        <taxon>Vertebrata</taxon>
        <taxon>Euteleostomi</taxon>
        <taxon>Actinopterygii</taxon>
        <taxon>Neopterygii</taxon>
        <taxon>Teleostei</taxon>
        <taxon>Anguilliformes</taxon>
        <taxon>Anguillidae</taxon>
        <taxon>Anguilla</taxon>
    </lineage>
</organism>
<evidence type="ECO:0000313" key="7">
    <source>
        <dbReference type="Proteomes" id="UP001044222"/>
    </source>
</evidence>
<keyword evidence="1" id="KW-0479">Metal-binding</keyword>
<keyword evidence="3" id="KW-0862">Zinc</keyword>
<dbReference type="EMBL" id="JAFIRN010000002">
    <property type="protein sequence ID" value="KAG5855377.1"/>
    <property type="molecule type" value="Genomic_DNA"/>
</dbReference>
<reference evidence="6" key="1">
    <citation type="submission" date="2021-01" db="EMBL/GenBank/DDBJ databases">
        <title>A chromosome-scale assembly of European eel, Anguilla anguilla.</title>
        <authorList>
            <person name="Henkel C."/>
            <person name="Jong-Raadsen S.A."/>
            <person name="Dufour S."/>
            <person name="Weltzien F.-A."/>
            <person name="Palstra A.P."/>
            <person name="Pelster B."/>
            <person name="Spaink H.P."/>
            <person name="Van Den Thillart G.E."/>
            <person name="Jansen H."/>
            <person name="Zahm M."/>
            <person name="Klopp C."/>
            <person name="Cedric C."/>
            <person name="Louis A."/>
            <person name="Berthelot C."/>
            <person name="Parey E."/>
            <person name="Roest Crollius H."/>
            <person name="Montfort J."/>
            <person name="Robinson-Rechavi M."/>
            <person name="Bucao C."/>
            <person name="Bouchez O."/>
            <person name="Gislard M."/>
            <person name="Lluch J."/>
            <person name="Milhes M."/>
            <person name="Lampietro C."/>
            <person name="Lopez Roques C."/>
            <person name="Donnadieu C."/>
            <person name="Braasch I."/>
            <person name="Desvignes T."/>
            <person name="Postlethwait J."/>
            <person name="Bobe J."/>
            <person name="Guiguen Y."/>
            <person name="Dirks R."/>
        </authorList>
    </citation>
    <scope>NUCLEOTIDE SEQUENCE</scope>
    <source>
        <strain evidence="6">Tag_6206</strain>
        <tissue evidence="6">Liver</tissue>
    </source>
</reference>
<dbReference type="InterPro" id="IPR053031">
    <property type="entry name" value="Cuticle_assoc_protein"/>
</dbReference>
<evidence type="ECO:0000256" key="3">
    <source>
        <dbReference type="ARBA" id="ARBA00022833"/>
    </source>
</evidence>
<evidence type="ECO:0000256" key="2">
    <source>
        <dbReference type="ARBA" id="ARBA00022771"/>
    </source>
</evidence>
<keyword evidence="2 4" id="KW-0863">Zinc-finger</keyword>
<feature type="domain" description="BED-type" evidence="5">
    <location>
        <begin position="321"/>
        <end position="371"/>
    </location>
</feature>
<keyword evidence="7" id="KW-1185">Reference proteome</keyword>
<comment type="caution">
    <text evidence="6">The sequence shown here is derived from an EMBL/GenBank/DDBJ whole genome shotgun (WGS) entry which is preliminary data.</text>
</comment>
<gene>
    <name evidence="6" type="ORF">ANANG_G00048440</name>
</gene>
<feature type="domain" description="BED-type" evidence="5">
    <location>
        <begin position="160"/>
        <end position="204"/>
    </location>
</feature>